<feature type="transmembrane region" description="Helical" evidence="7">
    <location>
        <begin position="46"/>
        <end position="63"/>
    </location>
</feature>
<dbReference type="EMBL" id="JBIACK010000001">
    <property type="protein sequence ID" value="MFE8699899.1"/>
    <property type="molecule type" value="Genomic_DNA"/>
</dbReference>
<dbReference type="Gene3D" id="1.20.1510.10">
    <property type="entry name" value="Cation efflux protein transmembrane domain"/>
    <property type="match status" value="1"/>
</dbReference>
<proteinExistence type="inferred from homology"/>
<keyword evidence="4 7" id="KW-0812">Transmembrane</keyword>
<name>A0ABW6K6S9_9BACI</name>
<feature type="domain" description="Cation efflux protein cytoplasmic" evidence="9">
    <location>
        <begin position="211"/>
        <end position="286"/>
    </location>
</feature>
<dbReference type="InterPro" id="IPR027470">
    <property type="entry name" value="Cation_efflux_CTD"/>
</dbReference>
<dbReference type="InterPro" id="IPR058533">
    <property type="entry name" value="Cation_efflux_TM"/>
</dbReference>
<feature type="domain" description="Cation efflux protein transmembrane" evidence="8">
    <location>
        <begin position="14"/>
        <end position="205"/>
    </location>
</feature>
<dbReference type="Pfam" id="PF16916">
    <property type="entry name" value="ZT_dimer"/>
    <property type="match status" value="1"/>
</dbReference>
<feature type="transmembrane region" description="Helical" evidence="7">
    <location>
        <begin position="156"/>
        <end position="175"/>
    </location>
</feature>
<keyword evidence="3" id="KW-0813">Transport</keyword>
<feature type="transmembrane region" description="Helical" evidence="7">
    <location>
        <begin position="181"/>
        <end position="198"/>
    </location>
</feature>
<comment type="similarity">
    <text evidence="2">Belongs to the cation diffusion facilitator (CDF) transporter (TC 2.A.4) family.</text>
</comment>
<dbReference type="PANTHER" id="PTHR43840:SF50">
    <property type="entry name" value="MANGANESE EFFLUX SYSTEM PROTEIN MNES"/>
    <property type="match status" value="1"/>
</dbReference>
<organism evidence="10 11">
    <name type="scientific">Cytobacillus spartinae</name>
    <dbReference type="NCBI Taxonomy" id="3299023"/>
    <lineage>
        <taxon>Bacteria</taxon>
        <taxon>Bacillati</taxon>
        <taxon>Bacillota</taxon>
        <taxon>Bacilli</taxon>
        <taxon>Bacillales</taxon>
        <taxon>Bacillaceae</taxon>
        <taxon>Cytobacillus</taxon>
    </lineage>
</organism>
<dbReference type="Gene3D" id="3.30.70.1350">
    <property type="entry name" value="Cation efflux protein, cytoplasmic domain"/>
    <property type="match status" value="1"/>
</dbReference>
<protein>
    <submittedName>
        <fullName evidence="10">Cation diffusion facilitator family transporter</fullName>
    </submittedName>
</protein>
<evidence type="ECO:0000256" key="5">
    <source>
        <dbReference type="ARBA" id="ARBA00022989"/>
    </source>
</evidence>
<dbReference type="InterPro" id="IPR036837">
    <property type="entry name" value="Cation_efflux_CTD_sf"/>
</dbReference>
<reference evidence="10 11" key="1">
    <citation type="submission" date="2024-08" db="EMBL/GenBank/DDBJ databases">
        <title>Two novel Cytobacillus novel species.</title>
        <authorList>
            <person name="Liu G."/>
        </authorList>
    </citation>
    <scope>NUCLEOTIDE SEQUENCE [LARGE SCALE GENOMIC DNA]</scope>
    <source>
        <strain evidence="10 11">FJAT-54145</strain>
    </source>
</reference>
<evidence type="ECO:0000256" key="2">
    <source>
        <dbReference type="ARBA" id="ARBA00008114"/>
    </source>
</evidence>
<feature type="transmembrane region" description="Helical" evidence="7">
    <location>
        <begin position="115"/>
        <end position="135"/>
    </location>
</feature>
<keyword evidence="5 7" id="KW-1133">Transmembrane helix</keyword>
<accession>A0ABW6K6S9</accession>
<dbReference type="InterPro" id="IPR002524">
    <property type="entry name" value="Cation_efflux"/>
</dbReference>
<evidence type="ECO:0000256" key="7">
    <source>
        <dbReference type="SAM" id="Phobius"/>
    </source>
</evidence>
<dbReference type="PANTHER" id="PTHR43840">
    <property type="entry name" value="MITOCHONDRIAL METAL TRANSPORTER 1-RELATED"/>
    <property type="match status" value="1"/>
</dbReference>
<dbReference type="NCBIfam" id="TIGR01297">
    <property type="entry name" value="CDF"/>
    <property type="match status" value="1"/>
</dbReference>
<dbReference type="SUPFAM" id="SSF161111">
    <property type="entry name" value="Cation efflux protein transmembrane domain-like"/>
    <property type="match status" value="1"/>
</dbReference>
<evidence type="ECO:0000259" key="8">
    <source>
        <dbReference type="Pfam" id="PF01545"/>
    </source>
</evidence>
<evidence type="ECO:0000256" key="3">
    <source>
        <dbReference type="ARBA" id="ARBA00022448"/>
    </source>
</evidence>
<dbReference type="Proteomes" id="UP001601059">
    <property type="component" value="Unassembled WGS sequence"/>
</dbReference>
<feature type="transmembrane region" description="Helical" evidence="7">
    <location>
        <begin position="84"/>
        <end position="109"/>
    </location>
</feature>
<evidence type="ECO:0000256" key="4">
    <source>
        <dbReference type="ARBA" id="ARBA00022692"/>
    </source>
</evidence>
<evidence type="ECO:0000256" key="1">
    <source>
        <dbReference type="ARBA" id="ARBA00004141"/>
    </source>
</evidence>
<dbReference type="SUPFAM" id="SSF160240">
    <property type="entry name" value="Cation efflux protein cytoplasmic domain-like"/>
    <property type="match status" value="1"/>
</dbReference>
<gene>
    <name evidence="10" type="ORF">ACFYKX_04600</name>
</gene>
<dbReference type="InterPro" id="IPR027469">
    <property type="entry name" value="Cation_efflux_TMD_sf"/>
</dbReference>
<sequence length="286" mass="31141">MVNTDLKKGEKGAWISIGAYIFLSSMKLVFGYIGDSNALRADGLNNLTDVVASIAVLIGIKIAQKPADENHKYGHSRAETIASLVAGFIILSVGLQVVVSSSQLFFNPIQSKPDIFTAFIGLFSAVVMFFVYRFNKKLSKQIGSKALYSAAQDNRADALVSIGTVVGITGAYFGFVWLDPITAAIVGIIICLTAWGILKDAVHELTDGFEAEQLNNIEQTISTTPGVKFVKEIKARLSGNQPLVDATIFVDPALTVSQSHRITEEIEDRLYSLHNIKHAHIHIEPY</sequence>
<comment type="subcellular location">
    <subcellularLocation>
        <location evidence="1">Membrane</location>
        <topology evidence="1">Multi-pass membrane protein</topology>
    </subcellularLocation>
</comment>
<evidence type="ECO:0000313" key="11">
    <source>
        <dbReference type="Proteomes" id="UP001601059"/>
    </source>
</evidence>
<comment type="caution">
    <text evidence="10">The sequence shown here is derived from an EMBL/GenBank/DDBJ whole genome shotgun (WGS) entry which is preliminary data.</text>
</comment>
<dbReference type="InterPro" id="IPR050291">
    <property type="entry name" value="CDF_Transporter"/>
</dbReference>
<feature type="transmembrane region" description="Helical" evidence="7">
    <location>
        <begin position="12"/>
        <end position="34"/>
    </location>
</feature>
<keyword evidence="6 7" id="KW-0472">Membrane</keyword>
<evidence type="ECO:0000259" key="9">
    <source>
        <dbReference type="Pfam" id="PF16916"/>
    </source>
</evidence>
<dbReference type="RefSeq" id="WP_389358487.1">
    <property type="nucleotide sequence ID" value="NZ_JBIACK010000001.1"/>
</dbReference>
<evidence type="ECO:0000313" key="10">
    <source>
        <dbReference type="EMBL" id="MFE8699899.1"/>
    </source>
</evidence>
<evidence type="ECO:0000256" key="6">
    <source>
        <dbReference type="ARBA" id="ARBA00023136"/>
    </source>
</evidence>
<keyword evidence="11" id="KW-1185">Reference proteome</keyword>
<dbReference type="Pfam" id="PF01545">
    <property type="entry name" value="Cation_efflux"/>
    <property type="match status" value="1"/>
</dbReference>